<dbReference type="Pfam" id="PF07589">
    <property type="entry name" value="PEP-CTERM"/>
    <property type="match status" value="1"/>
</dbReference>
<feature type="domain" description="Ice-binding protein C-terminal" evidence="2">
    <location>
        <begin position="207"/>
        <end position="231"/>
    </location>
</feature>
<sequence>MYILRHSIAMLALGVSLHAAAAPTEVTFSAEIENLKKDGQPVSSVNLGSHSTYANGSVLPGKFTYDLQGPGNQVWHNGDSPDPTYWWADSMHVQGTYAIELGNLGYWEHSPFYYDARIDIDSRADGVFVSLSNSGNYSFRLDFRGAAHSLDNATYFGDVLDQVFLGTGFTLTQATFRGEYFTETEFGSEQFFWGGDLSIDDFQNVSPVPEPSTAAMAAAGLFVLGAVARRRKAGDAKRIAA</sequence>
<evidence type="ECO:0000313" key="3">
    <source>
        <dbReference type="EMBL" id="MBB3224601.1"/>
    </source>
</evidence>
<reference evidence="3 4" key="1">
    <citation type="submission" date="2020-08" db="EMBL/GenBank/DDBJ databases">
        <title>Genomic Encyclopedia of Type Strains, Phase III (KMG-III): the genomes of soil and plant-associated and newly described type strains.</title>
        <authorList>
            <person name="Whitman W."/>
        </authorList>
    </citation>
    <scope>NUCLEOTIDE SEQUENCE [LARGE SCALE GENOMIC DNA]</scope>
    <source>
        <strain evidence="3 4">CECT 7753</strain>
    </source>
</reference>
<protein>
    <recommendedName>
        <fullName evidence="2">Ice-binding protein C-terminal domain-containing protein</fullName>
    </recommendedName>
</protein>
<dbReference type="NCBIfam" id="TIGR02595">
    <property type="entry name" value="PEP_CTERM"/>
    <property type="match status" value="1"/>
</dbReference>
<dbReference type="InterPro" id="IPR013424">
    <property type="entry name" value="Ice-binding_C"/>
</dbReference>
<comment type="caution">
    <text evidence="3">The sequence shown here is derived from an EMBL/GenBank/DDBJ whole genome shotgun (WGS) entry which is preliminary data.</text>
</comment>
<gene>
    <name evidence="3" type="ORF">FHS02_005466</name>
</gene>
<proteinExistence type="predicted"/>
<evidence type="ECO:0000259" key="2">
    <source>
        <dbReference type="Pfam" id="PF07589"/>
    </source>
</evidence>
<accession>A0A7W5EG98</accession>
<dbReference type="RefSeq" id="WP_229422346.1">
    <property type="nucleotide sequence ID" value="NZ_CP040017.1"/>
</dbReference>
<name>A0A7W5EG98_9BURK</name>
<dbReference type="Proteomes" id="UP000584325">
    <property type="component" value="Unassembled WGS sequence"/>
</dbReference>
<keyword evidence="1" id="KW-0732">Signal</keyword>
<dbReference type="EMBL" id="JACHXS010000013">
    <property type="protein sequence ID" value="MBB3224601.1"/>
    <property type="molecule type" value="Genomic_DNA"/>
</dbReference>
<feature type="signal peptide" evidence="1">
    <location>
        <begin position="1"/>
        <end position="21"/>
    </location>
</feature>
<organism evidence="3 4">
    <name type="scientific">Pseudoduganella umbonata</name>
    <dbReference type="NCBI Taxonomy" id="864828"/>
    <lineage>
        <taxon>Bacteria</taxon>
        <taxon>Pseudomonadati</taxon>
        <taxon>Pseudomonadota</taxon>
        <taxon>Betaproteobacteria</taxon>
        <taxon>Burkholderiales</taxon>
        <taxon>Oxalobacteraceae</taxon>
        <taxon>Telluria group</taxon>
        <taxon>Pseudoduganella</taxon>
    </lineage>
</organism>
<feature type="chain" id="PRO_5031440883" description="Ice-binding protein C-terminal domain-containing protein" evidence="1">
    <location>
        <begin position="22"/>
        <end position="241"/>
    </location>
</feature>
<evidence type="ECO:0000313" key="4">
    <source>
        <dbReference type="Proteomes" id="UP000584325"/>
    </source>
</evidence>
<dbReference type="AlphaFoldDB" id="A0A7W5EG98"/>
<evidence type="ECO:0000256" key="1">
    <source>
        <dbReference type="SAM" id="SignalP"/>
    </source>
</evidence>